<name>A0ABT3B6D4_9CYAN</name>
<keyword evidence="3" id="KW-1185">Reference proteome</keyword>
<comment type="caution">
    <text evidence="2">The sequence shown here is derived from an EMBL/GenBank/DDBJ whole genome shotgun (WGS) entry which is preliminary data.</text>
</comment>
<protein>
    <submittedName>
        <fullName evidence="2">Uncharacterized protein</fullName>
    </submittedName>
</protein>
<gene>
    <name evidence="2" type="ORF">OGM63_23850</name>
</gene>
<dbReference type="EMBL" id="JAOWRF010000337">
    <property type="protein sequence ID" value="MCV3216510.1"/>
    <property type="molecule type" value="Genomic_DNA"/>
</dbReference>
<evidence type="ECO:0000313" key="2">
    <source>
        <dbReference type="EMBL" id="MCV3216510.1"/>
    </source>
</evidence>
<accession>A0ABT3B6D4</accession>
<organism evidence="2 3">
    <name type="scientific">Plectonema radiosum NIES-515</name>
    <dbReference type="NCBI Taxonomy" id="2986073"/>
    <lineage>
        <taxon>Bacteria</taxon>
        <taxon>Bacillati</taxon>
        <taxon>Cyanobacteriota</taxon>
        <taxon>Cyanophyceae</taxon>
        <taxon>Oscillatoriophycideae</taxon>
        <taxon>Oscillatoriales</taxon>
        <taxon>Microcoleaceae</taxon>
        <taxon>Plectonema</taxon>
    </lineage>
</organism>
<evidence type="ECO:0000256" key="1">
    <source>
        <dbReference type="SAM" id="MobiDB-lite"/>
    </source>
</evidence>
<proteinExistence type="predicted"/>
<dbReference type="RefSeq" id="WP_263748165.1">
    <property type="nucleotide sequence ID" value="NZ_JAOWRF010000337.1"/>
</dbReference>
<feature type="region of interest" description="Disordered" evidence="1">
    <location>
        <begin position="1"/>
        <end position="22"/>
    </location>
</feature>
<reference evidence="2 3" key="1">
    <citation type="submission" date="2022-10" db="EMBL/GenBank/DDBJ databases">
        <title>Identification of biosynthetic pathway for the production of the potent trypsin inhibitor radiosumin.</title>
        <authorList>
            <person name="Fewer D.P."/>
            <person name="Delbaje E."/>
            <person name="Ouyang X."/>
            <person name="Agostino P.D."/>
            <person name="Wahlsten M."/>
            <person name="Jokela J."/>
            <person name="Permi P."/>
            <person name="Haapaniemi E."/>
            <person name="Koistinen H."/>
        </authorList>
    </citation>
    <scope>NUCLEOTIDE SEQUENCE [LARGE SCALE GENOMIC DNA]</scope>
    <source>
        <strain evidence="2 3">NIES-515</strain>
    </source>
</reference>
<evidence type="ECO:0000313" key="3">
    <source>
        <dbReference type="Proteomes" id="UP001526143"/>
    </source>
</evidence>
<sequence length="99" mass="11049">MKNKETCPIETRSAHIDPSPEMNSLQPRIFDSIDGETKVWYEAGNAIAYTQSQVDRVPASVLTVSLGIATVKDRTANNYYFPEYSGKRQIGVVVLINKD</sequence>
<feature type="compositionally biased region" description="Basic and acidic residues" evidence="1">
    <location>
        <begin position="1"/>
        <end position="15"/>
    </location>
</feature>
<dbReference type="Proteomes" id="UP001526143">
    <property type="component" value="Unassembled WGS sequence"/>
</dbReference>